<sequence length="123" mass="13541">MNSAPNPPMPNPRQAKGFMVTIALPSALPASRLQVGDTFALHENPGEHLLVEQTTAHPDLPSQLIITVPGKTTPITLHIDEPIRPLRMLRTVHVTCQLCDQSTETELELVANGEPKTWVCNRH</sequence>
<evidence type="ECO:0000313" key="1">
    <source>
        <dbReference type="EMBL" id="KUL23189.1"/>
    </source>
</evidence>
<dbReference type="Proteomes" id="UP000053923">
    <property type="component" value="Unassembled WGS sequence"/>
</dbReference>
<comment type="caution">
    <text evidence="1">The sequence shown here is derived from an EMBL/GenBank/DDBJ whole genome shotgun (WGS) entry which is preliminary data.</text>
</comment>
<gene>
    <name evidence="1" type="ORF">ADL12_39610</name>
</gene>
<proteinExistence type="predicted"/>
<evidence type="ECO:0000313" key="2">
    <source>
        <dbReference type="Proteomes" id="UP000053923"/>
    </source>
</evidence>
<accession>A0A101JAG5</accession>
<dbReference type="EMBL" id="LLZG01000388">
    <property type="protein sequence ID" value="KUL23189.1"/>
    <property type="molecule type" value="Genomic_DNA"/>
</dbReference>
<organism evidence="1 2">
    <name type="scientific">Streptomyces regalis</name>
    <dbReference type="NCBI Taxonomy" id="68262"/>
    <lineage>
        <taxon>Bacteria</taxon>
        <taxon>Bacillati</taxon>
        <taxon>Actinomycetota</taxon>
        <taxon>Actinomycetes</taxon>
        <taxon>Kitasatosporales</taxon>
        <taxon>Streptomycetaceae</taxon>
        <taxon>Streptomyces</taxon>
    </lineage>
</organism>
<keyword evidence="2" id="KW-1185">Reference proteome</keyword>
<dbReference type="RefSeq" id="WP_062712426.1">
    <property type="nucleotide sequence ID" value="NZ_LLZG01000388.1"/>
</dbReference>
<reference evidence="2" key="1">
    <citation type="submission" date="2015-10" db="EMBL/GenBank/DDBJ databases">
        <authorList>
            <person name="Ju K.-S."/>
            <person name="Doroghazi J.R."/>
            <person name="Metcalf W.W."/>
        </authorList>
    </citation>
    <scope>NUCLEOTIDE SEQUENCE [LARGE SCALE GENOMIC DNA]</scope>
    <source>
        <strain evidence="2">NRRL 3151</strain>
    </source>
</reference>
<name>A0A101JAG5_9ACTN</name>
<protein>
    <submittedName>
        <fullName evidence="1">Uncharacterized protein</fullName>
    </submittedName>
</protein>
<dbReference type="AlphaFoldDB" id="A0A101JAG5"/>
<dbReference type="OrthoDB" id="4215562at2"/>